<keyword evidence="2" id="KW-1185">Reference proteome</keyword>
<dbReference type="InterPro" id="IPR013078">
    <property type="entry name" value="His_Pase_superF_clade-1"/>
</dbReference>
<gene>
    <name evidence="1" type="ORF">AAF454_00345</name>
</gene>
<dbReference type="InterPro" id="IPR003094">
    <property type="entry name" value="6Pfruct_kin"/>
</dbReference>
<evidence type="ECO:0000313" key="2">
    <source>
        <dbReference type="Proteomes" id="UP001398420"/>
    </source>
</evidence>
<dbReference type="Proteomes" id="UP001398420">
    <property type="component" value="Unassembled WGS sequence"/>
</dbReference>
<dbReference type="SUPFAM" id="SSF53254">
    <property type="entry name" value="Phosphoglycerate mutase-like"/>
    <property type="match status" value="1"/>
</dbReference>
<proteinExistence type="predicted"/>
<dbReference type="PANTHER" id="PTHR48100">
    <property type="entry name" value="BROAD-SPECIFICITY PHOSPHATASE YOR283W-RELATED"/>
    <property type="match status" value="1"/>
</dbReference>
<dbReference type="EMBL" id="JBCEWA010000001">
    <property type="protein sequence ID" value="MEL5986864.1"/>
    <property type="molecule type" value="Genomic_DNA"/>
</dbReference>
<dbReference type="Pfam" id="PF00300">
    <property type="entry name" value="His_Phos_1"/>
    <property type="match status" value="1"/>
</dbReference>
<comment type="caution">
    <text evidence="1">The sequence shown here is derived from an EMBL/GenBank/DDBJ whole genome shotgun (WGS) entry which is preliminary data.</text>
</comment>
<accession>A0ABU9LHR2</accession>
<dbReference type="GO" id="GO:0016787">
    <property type="term" value="F:hydrolase activity"/>
    <property type="evidence" value="ECO:0007669"/>
    <property type="project" value="UniProtKB-KW"/>
</dbReference>
<dbReference type="SMART" id="SM00855">
    <property type="entry name" value="PGAM"/>
    <property type="match status" value="1"/>
</dbReference>
<dbReference type="PROSITE" id="PS00175">
    <property type="entry name" value="PG_MUTASE"/>
    <property type="match status" value="1"/>
</dbReference>
<dbReference type="CDD" id="cd07067">
    <property type="entry name" value="HP_PGM_like"/>
    <property type="match status" value="1"/>
</dbReference>
<dbReference type="EC" id="3.1.3.-" evidence="1"/>
<dbReference type="InterPro" id="IPR001345">
    <property type="entry name" value="PG/BPGM_mutase_AS"/>
</dbReference>
<dbReference type="InterPro" id="IPR029033">
    <property type="entry name" value="His_PPase_superfam"/>
</dbReference>
<dbReference type="InterPro" id="IPR050275">
    <property type="entry name" value="PGM_Phosphatase"/>
</dbReference>
<keyword evidence="1" id="KW-0378">Hydrolase</keyword>
<sequence>MTKIYIARHGETDWNRAGKLQGATDVPLNEEGRKQAVACGKFFEDIAIQAIFTSPLQRASETAKIINEQLHLPLIQIDAFRERTFGAAEGMTYEERSKVYPRKNYPNQESFKAFRKRLVRGLQEIYEAYPDEDVALIAHGAVIHTLFQIVQNADFFPQHARLSNGGVSTIYSKGGEWWLEAYNDIHHLPENTI</sequence>
<protein>
    <submittedName>
        <fullName evidence="1">Histidine phosphatase family protein</fullName>
        <ecNumber evidence="1">3.1.3.-</ecNumber>
    </submittedName>
</protein>
<name>A0ABU9LHR2_9BACL</name>
<reference evidence="1 2" key="1">
    <citation type="submission" date="2024-04" db="EMBL/GenBank/DDBJ databases">
        <authorList>
            <person name="Wu Y.S."/>
            <person name="Zhang L."/>
        </authorList>
    </citation>
    <scope>NUCLEOTIDE SEQUENCE [LARGE SCALE GENOMIC DNA]</scope>
    <source>
        <strain evidence="1 2">KG-01</strain>
    </source>
</reference>
<dbReference type="Gene3D" id="3.40.50.1240">
    <property type="entry name" value="Phosphoglycerate mutase-like"/>
    <property type="match status" value="1"/>
</dbReference>
<dbReference type="PANTHER" id="PTHR48100:SF59">
    <property type="entry name" value="ADENOSYLCOBALAMIN_ALPHA-RIBAZOLE PHOSPHATASE"/>
    <property type="match status" value="1"/>
</dbReference>
<evidence type="ECO:0000313" key="1">
    <source>
        <dbReference type="EMBL" id="MEL5986864.1"/>
    </source>
</evidence>
<dbReference type="PRINTS" id="PR00991">
    <property type="entry name" value="6PFRUCTKNASE"/>
</dbReference>
<organism evidence="1 2">
    <name type="scientific">Kurthia gibsonii</name>
    <dbReference type="NCBI Taxonomy" id="33946"/>
    <lineage>
        <taxon>Bacteria</taxon>
        <taxon>Bacillati</taxon>
        <taxon>Bacillota</taxon>
        <taxon>Bacilli</taxon>
        <taxon>Bacillales</taxon>
        <taxon>Caryophanaceae</taxon>
        <taxon>Kurthia</taxon>
    </lineage>
</organism>
<dbReference type="RefSeq" id="WP_342302552.1">
    <property type="nucleotide sequence ID" value="NZ_JBCEWA010000001.1"/>
</dbReference>